<proteinExistence type="predicted"/>
<sequence length="205" mass="22545">MEMSGGGPLSTSSSVGGLMATLAVRVLLPFASSVDNSAIISTSAGTLELVGAFVLPLSVRANTAVIVSMGALQYKQKKMRLRMRPSGVFILRSLENTRKLNVPADGKRIPYAKLSVTTWRHSHQNPNFLGHNEDIPAVDFFRLTELFLSAESPLPSFDRAAEALKWEDTPDVWEALIPLEAVTLPAYRLVVFSTRHTLYNKNPMF</sequence>
<accession>A0A9N8HJH1</accession>
<evidence type="ECO:0000313" key="1">
    <source>
        <dbReference type="EMBL" id="CAB9514570.1"/>
    </source>
</evidence>
<evidence type="ECO:0000313" key="2">
    <source>
        <dbReference type="Proteomes" id="UP001153069"/>
    </source>
</evidence>
<gene>
    <name evidence="1" type="ORF">SEMRO_661_G183250.1</name>
</gene>
<reference evidence="1" key="1">
    <citation type="submission" date="2020-06" db="EMBL/GenBank/DDBJ databases">
        <authorList>
            <consortium name="Plant Systems Biology data submission"/>
        </authorList>
    </citation>
    <scope>NUCLEOTIDE SEQUENCE</scope>
    <source>
        <strain evidence="1">D6</strain>
    </source>
</reference>
<protein>
    <submittedName>
        <fullName evidence="1">Uncharacterized protein</fullName>
    </submittedName>
</protein>
<comment type="caution">
    <text evidence="1">The sequence shown here is derived from an EMBL/GenBank/DDBJ whole genome shotgun (WGS) entry which is preliminary data.</text>
</comment>
<organism evidence="1 2">
    <name type="scientific">Seminavis robusta</name>
    <dbReference type="NCBI Taxonomy" id="568900"/>
    <lineage>
        <taxon>Eukaryota</taxon>
        <taxon>Sar</taxon>
        <taxon>Stramenopiles</taxon>
        <taxon>Ochrophyta</taxon>
        <taxon>Bacillariophyta</taxon>
        <taxon>Bacillariophyceae</taxon>
        <taxon>Bacillariophycidae</taxon>
        <taxon>Naviculales</taxon>
        <taxon>Naviculaceae</taxon>
        <taxon>Seminavis</taxon>
    </lineage>
</organism>
<dbReference type="EMBL" id="CAICTM010000660">
    <property type="protein sequence ID" value="CAB9514570.1"/>
    <property type="molecule type" value="Genomic_DNA"/>
</dbReference>
<dbReference type="Proteomes" id="UP001153069">
    <property type="component" value="Unassembled WGS sequence"/>
</dbReference>
<name>A0A9N8HJH1_9STRA</name>
<dbReference type="AlphaFoldDB" id="A0A9N8HJH1"/>
<keyword evidence="2" id="KW-1185">Reference proteome</keyword>